<dbReference type="OrthoDB" id="8890589at2759"/>
<dbReference type="GO" id="GO:0016020">
    <property type="term" value="C:membrane"/>
    <property type="evidence" value="ECO:0007669"/>
    <property type="project" value="InterPro"/>
</dbReference>
<gene>
    <name evidence="2" type="ORF">Cfor_11899</name>
</gene>
<sequence>MAARVVAILTLVVISTLPWNPSGAVLKDYRFLSKNITSTLDQLLNRSRYDKRIRPGFGGPPVAVRVNMHIKSMGSVSETDQ</sequence>
<keyword evidence="1" id="KW-0732">Signal</keyword>
<proteinExistence type="predicted"/>
<evidence type="ECO:0000256" key="1">
    <source>
        <dbReference type="SAM" id="SignalP"/>
    </source>
</evidence>
<dbReference type="Proteomes" id="UP000502823">
    <property type="component" value="Unassembled WGS sequence"/>
</dbReference>
<feature type="non-terminal residue" evidence="2">
    <location>
        <position position="81"/>
    </location>
</feature>
<evidence type="ECO:0000313" key="3">
    <source>
        <dbReference type="Proteomes" id="UP000502823"/>
    </source>
</evidence>
<dbReference type="InterPro" id="IPR036734">
    <property type="entry name" value="Neur_chan_lig-bd_sf"/>
</dbReference>
<feature type="chain" id="PRO_5027078601" evidence="1">
    <location>
        <begin position="25"/>
        <end position="81"/>
    </location>
</feature>
<keyword evidence="3" id="KW-1185">Reference proteome</keyword>
<dbReference type="AlphaFoldDB" id="A0A6L2PSD5"/>
<name>A0A6L2PSD5_COPFO</name>
<organism evidence="2 3">
    <name type="scientific">Coptotermes formosanus</name>
    <name type="common">Formosan subterranean termite</name>
    <dbReference type="NCBI Taxonomy" id="36987"/>
    <lineage>
        <taxon>Eukaryota</taxon>
        <taxon>Metazoa</taxon>
        <taxon>Ecdysozoa</taxon>
        <taxon>Arthropoda</taxon>
        <taxon>Hexapoda</taxon>
        <taxon>Insecta</taxon>
        <taxon>Pterygota</taxon>
        <taxon>Neoptera</taxon>
        <taxon>Polyneoptera</taxon>
        <taxon>Dictyoptera</taxon>
        <taxon>Blattodea</taxon>
        <taxon>Blattoidea</taxon>
        <taxon>Termitoidae</taxon>
        <taxon>Rhinotermitidae</taxon>
        <taxon>Coptotermes</taxon>
    </lineage>
</organism>
<feature type="signal peptide" evidence="1">
    <location>
        <begin position="1"/>
        <end position="24"/>
    </location>
</feature>
<dbReference type="Gene3D" id="2.70.170.10">
    <property type="entry name" value="Neurotransmitter-gated ion-channel ligand-binding domain"/>
    <property type="match status" value="1"/>
</dbReference>
<accession>A0A6L2PSD5</accession>
<comment type="caution">
    <text evidence="2">The sequence shown here is derived from an EMBL/GenBank/DDBJ whole genome shotgun (WGS) entry which is preliminary data.</text>
</comment>
<dbReference type="GO" id="GO:0005230">
    <property type="term" value="F:extracellular ligand-gated monoatomic ion channel activity"/>
    <property type="evidence" value="ECO:0007669"/>
    <property type="project" value="InterPro"/>
</dbReference>
<dbReference type="SUPFAM" id="SSF63712">
    <property type="entry name" value="Nicotinic receptor ligand binding domain-like"/>
    <property type="match status" value="1"/>
</dbReference>
<protein>
    <submittedName>
        <fullName evidence="2">Uncharacterized protein</fullName>
    </submittedName>
</protein>
<reference evidence="3" key="1">
    <citation type="submission" date="2020-01" db="EMBL/GenBank/DDBJ databases">
        <title>Draft genome sequence of the Termite Coptotermes fromosanus.</title>
        <authorList>
            <person name="Itakura S."/>
            <person name="Yosikawa Y."/>
            <person name="Umezawa K."/>
        </authorList>
    </citation>
    <scope>NUCLEOTIDE SEQUENCE [LARGE SCALE GENOMIC DNA]</scope>
</reference>
<dbReference type="EMBL" id="BLKM01000490">
    <property type="protein sequence ID" value="GFG34550.1"/>
    <property type="molecule type" value="Genomic_DNA"/>
</dbReference>
<evidence type="ECO:0000313" key="2">
    <source>
        <dbReference type="EMBL" id="GFG34550.1"/>
    </source>
</evidence>
<dbReference type="InParanoid" id="A0A6L2PSD5"/>